<dbReference type="GO" id="GO:0005886">
    <property type="term" value="C:plasma membrane"/>
    <property type="evidence" value="ECO:0007669"/>
    <property type="project" value="TreeGrafter"/>
</dbReference>
<dbReference type="EC" id="2.7.13.3" evidence="3"/>
<dbReference type="InterPro" id="IPR004358">
    <property type="entry name" value="Sig_transdc_His_kin-like_C"/>
</dbReference>
<dbReference type="InterPro" id="IPR005467">
    <property type="entry name" value="His_kinase_dom"/>
</dbReference>
<dbReference type="InterPro" id="IPR003594">
    <property type="entry name" value="HATPase_dom"/>
</dbReference>
<evidence type="ECO:0000256" key="8">
    <source>
        <dbReference type="ARBA" id="ARBA00022989"/>
    </source>
</evidence>
<dbReference type="InterPro" id="IPR036097">
    <property type="entry name" value="HisK_dim/P_sf"/>
</dbReference>
<dbReference type="GO" id="GO:0000155">
    <property type="term" value="F:phosphorelay sensor kinase activity"/>
    <property type="evidence" value="ECO:0007669"/>
    <property type="project" value="InterPro"/>
</dbReference>
<name>A0A0D6JGR2_9HYPH</name>
<dbReference type="OrthoDB" id="9809567at2"/>
<dbReference type="EMBL" id="LN829119">
    <property type="protein sequence ID" value="CPR20257.1"/>
    <property type="molecule type" value="Genomic_DNA"/>
</dbReference>
<evidence type="ECO:0000256" key="5">
    <source>
        <dbReference type="ARBA" id="ARBA00022679"/>
    </source>
</evidence>
<dbReference type="KEGG" id="fil:BN1229_v1_3393"/>
<dbReference type="Pfam" id="PF02518">
    <property type="entry name" value="HATPase_c"/>
    <property type="match status" value="1"/>
</dbReference>
<keyword evidence="13" id="KW-1185">Reference proteome</keyword>
<gene>
    <name evidence="12" type="ORF">YBN1229_v1_2529</name>
</gene>
<keyword evidence="5" id="KW-0808">Transferase</keyword>
<dbReference type="InterPro" id="IPR036890">
    <property type="entry name" value="HATPase_C_sf"/>
</dbReference>
<evidence type="ECO:0000256" key="9">
    <source>
        <dbReference type="ARBA" id="ARBA00023136"/>
    </source>
</evidence>
<keyword evidence="8 10" id="KW-1133">Transmembrane helix</keyword>
<dbReference type="PROSITE" id="PS50109">
    <property type="entry name" value="HIS_KIN"/>
    <property type="match status" value="1"/>
</dbReference>
<dbReference type="PANTHER" id="PTHR45436">
    <property type="entry name" value="SENSOR HISTIDINE KINASE YKOH"/>
    <property type="match status" value="1"/>
</dbReference>
<keyword evidence="4" id="KW-0597">Phosphoprotein</keyword>
<keyword evidence="9 10" id="KW-0472">Membrane</keyword>
<evidence type="ECO:0000256" key="6">
    <source>
        <dbReference type="ARBA" id="ARBA00022692"/>
    </source>
</evidence>
<evidence type="ECO:0000256" key="7">
    <source>
        <dbReference type="ARBA" id="ARBA00022777"/>
    </source>
</evidence>
<protein>
    <recommendedName>
        <fullName evidence="3">histidine kinase</fullName>
        <ecNumber evidence="3">2.7.13.3</ecNumber>
    </recommendedName>
</protein>
<comment type="catalytic activity">
    <reaction evidence="1">
        <text>ATP + protein L-histidine = ADP + protein N-phospho-L-histidine.</text>
        <dbReference type="EC" id="2.7.13.3"/>
    </reaction>
</comment>
<dbReference type="PANTHER" id="PTHR45436:SF5">
    <property type="entry name" value="SENSOR HISTIDINE KINASE TRCS"/>
    <property type="match status" value="1"/>
</dbReference>
<evidence type="ECO:0000256" key="1">
    <source>
        <dbReference type="ARBA" id="ARBA00000085"/>
    </source>
</evidence>
<dbReference type="Gene3D" id="3.30.565.10">
    <property type="entry name" value="Histidine kinase-like ATPase, C-terminal domain"/>
    <property type="match status" value="1"/>
</dbReference>
<dbReference type="InterPro" id="IPR050428">
    <property type="entry name" value="TCS_sensor_his_kinase"/>
</dbReference>
<comment type="subcellular location">
    <subcellularLocation>
        <location evidence="2">Membrane</location>
    </subcellularLocation>
</comment>
<dbReference type="Proteomes" id="UP000033187">
    <property type="component" value="Chromosome 1"/>
</dbReference>
<accession>A0A0D6JGR2</accession>
<dbReference type="RefSeq" id="WP_046479172.1">
    <property type="nucleotide sequence ID" value="NZ_LN829118.1"/>
</dbReference>
<dbReference type="InterPro" id="IPR003661">
    <property type="entry name" value="HisK_dim/P_dom"/>
</dbReference>
<dbReference type="SMART" id="SM00387">
    <property type="entry name" value="HATPase_c"/>
    <property type="match status" value="1"/>
</dbReference>
<keyword evidence="7 12" id="KW-0418">Kinase</keyword>
<evidence type="ECO:0000313" key="13">
    <source>
        <dbReference type="Proteomes" id="UP000033187"/>
    </source>
</evidence>
<dbReference type="PRINTS" id="PR00344">
    <property type="entry name" value="BCTRLSENSOR"/>
</dbReference>
<evidence type="ECO:0000256" key="2">
    <source>
        <dbReference type="ARBA" id="ARBA00004370"/>
    </source>
</evidence>
<dbReference type="SMART" id="SM00388">
    <property type="entry name" value="HisKA"/>
    <property type="match status" value="1"/>
</dbReference>
<keyword evidence="6 10" id="KW-0812">Transmembrane</keyword>
<reference evidence="13" key="1">
    <citation type="submission" date="2015-02" db="EMBL/GenBank/DDBJ databases">
        <authorList>
            <person name="Chooi Y.-H."/>
        </authorList>
    </citation>
    <scope>NUCLEOTIDE SEQUENCE [LARGE SCALE GENOMIC DNA]</scope>
    <source>
        <strain evidence="13">strain Y</strain>
    </source>
</reference>
<organism evidence="12 13">
    <name type="scientific">Candidatus Filomicrobium marinum</name>
    <dbReference type="NCBI Taxonomy" id="1608628"/>
    <lineage>
        <taxon>Bacteria</taxon>
        <taxon>Pseudomonadati</taxon>
        <taxon>Pseudomonadota</taxon>
        <taxon>Alphaproteobacteria</taxon>
        <taxon>Hyphomicrobiales</taxon>
        <taxon>Hyphomicrobiaceae</taxon>
        <taxon>Filomicrobium</taxon>
    </lineage>
</organism>
<dbReference type="AlphaFoldDB" id="A0A0D6JGR2"/>
<dbReference type="KEGG" id="fiy:BN1229_v1_2529"/>
<evidence type="ECO:0000256" key="10">
    <source>
        <dbReference type="SAM" id="Phobius"/>
    </source>
</evidence>
<feature type="transmembrane region" description="Helical" evidence="10">
    <location>
        <begin position="12"/>
        <end position="33"/>
    </location>
</feature>
<evidence type="ECO:0000313" key="12">
    <source>
        <dbReference type="EMBL" id="CPR20257.1"/>
    </source>
</evidence>
<sequence length="452" mass="49432">MTARSLRWRLLIAAAAYISTALVISALVLSLLFERHVKAWIDGELNAQLDQLIAGVEKITSGELTLSRTPKDPRFEKALSGLYWQVEFGAEHRVLRSRSLWDFKLTLPREQQIDQESRHHRVAGPGGQELYLLQKRVELPARLGREQAYFAVAINEAEVQAAVWRFANALIPLLVTLGIMLAAAAWIQVSIGLRPLASIREKISSIKSGAQARLGSEFPDEVRPLASEIDSLLDKRDDEIEVARTRAADLAHGLKTPLQIIFGGIARLKAKGDAELAEDLETAARMMQRHVDRQLARARLQGRRMDAVADVKSVATQVANVLRRSPDGEHLEWLVDVPSGTVAKIHTDDLAEALGCLVENAARYARSQVTITAMKEAGGITIRVSDDGPGIPKDKMPDALKRGERVDTSGPGSGLGLAIATDIAEAWHGTLGFTPRADAFAVELRLKSAKTS</sequence>
<evidence type="ECO:0000256" key="4">
    <source>
        <dbReference type="ARBA" id="ARBA00022553"/>
    </source>
</evidence>
<dbReference type="SUPFAM" id="SSF55874">
    <property type="entry name" value="ATPase domain of HSP90 chaperone/DNA topoisomerase II/histidine kinase"/>
    <property type="match status" value="1"/>
</dbReference>
<evidence type="ECO:0000256" key="3">
    <source>
        <dbReference type="ARBA" id="ARBA00012438"/>
    </source>
</evidence>
<evidence type="ECO:0000259" key="11">
    <source>
        <dbReference type="PROSITE" id="PS50109"/>
    </source>
</evidence>
<feature type="domain" description="Histidine kinase" evidence="11">
    <location>
        <begin position="249"/>
        <end position="450"/>
    </location>
</feature>
<proteinExistence type="predicted"/>
<feature type="transmembrane region" description="Helical" evidence="10">
    <location>
        <begin position="169"/>
        <end position="193"/>
    </location>
</feature>
<dbReference type="Gene3D" id="1.10.287.130">
    <property type="match status" value="1"/>
</dbReference>
<dbReference type="SUPFAM" id="SSF47384">
    <property type="entry name" value="Homodimeric domain of signal transducing histidine kinase"/>
    <property type="match status" value="1"/>
</dbReference>